<dbReference type="Proteomes" id="UP001300692">
    <property type="component" value="Unassembled WGS sequence"/>
</dbReference>
<name>A0ABT3CSM6_9BACT</name>
<evidence type="ECO:0000313" key="2">
    <source>
        <dbReference type="EMBL" id="MCV9386475.1"/>
    </source>
</evidence>
<keyword evidence="1" id="KW-0472">Membrane</keyword>
<keyword evidence="3" id="KW-1185">Reference proteome</keyword>
<dbReference type="RefSeq" id="WP_264137268.1">
    <property type="nucleotide sequence ID" value="NZ_JAOYOD010000001.1"/>
</dbReference>
<protein>
    <submittedName>
        <fullName evidence="2">MetS family NSS transporter small subunit</fullName>
    </submittedName>
</protein>
<keyword evidence="1" id="KW-1133">Transmembrane helix</keyword>
<evidence type="ECO:0000256" key="1">
    <source>
        <dbReference type="SAM" id="Phobius"/>
    </source>
</evidence>
<dbReference type="EMBL" id="JAOYOD010000001">
    <property type="protein sequence ID" value="MCV9386475.1"/>
    <property type="molecule type" value="Genomic_DNA"/>
</dbReference>
<sequence length="35" mass="3804">MSLQAIISMIVILGVVVGGFVFSLAIAIRKEKENR</sequence>
<proteinExistence type="predicted"/>
<keyword evidence="1" id="KW-0812">Transmembrane</keyword>
<feature type="transmembrane region" description="Helical" evidence="1">
    <location>
        <begin position="6"/>
        <end position="28"/>
    </location>
</feature>
<gene>
    <name evidence="2" type="ORF">N7U62_07360</name>
</gene>
<organism evidence="2 3">
    <name type="scientific">Reichenbachiella ulvae</name>
    <dbReference type="NCBI Taxonomy" id="2980104"/>
    <lineage>
        <taxon>Bacteria</taxon>
        <taxon>Pseudomonadati</taxon>
        <taxon>Bacteroidota</taxon>
        <taxon>Cytophagia</taxon>
        <taxon>Cytophagales</taxon>
        <taxon>Reichenbachiellaceae</taxon>
        <taxon>Reichenbachiella</taxon>
    </lineage>
</organism>
<dbReference type="NCBIfam" id="NF033493">
    <property type="entry name" value="MetS_like_NSS"/>
    <property type="match status" value="1"/>
</dbReference>
<reference evidence="2 3" key="1">
    <citation type="submission" date="2022-10" db="EMBL/GenBank/DDBJ databases">
        <title>Comparative genomics and taxonomic characterization of three novel marine species of genus Reichenbachiella exhibiting antioxidant and polysaccharide degradation activities.</title>
        <authorList>
            <person name="Muhammad N."/>
            <person name="Lee Y.-J."/>
            <person name="Ko J."/>
            <person name="Kim S.-G."/>
        </authorList>
    </citation>
    <scope>NUCLEOTIDE SEQUENCE [LARGE SCALE GENOMIC DNA]</scope>
    <source>
        <strain evidence="2 3">ABR2-5</strain>
    </source>
</reference>
<accession>A0ABT3CSM6</accession>
<comment type="caution">
    <text evidence="2">The sequence shown here is derived from an EMBL/GenBank/DDBJ whole genome shotgun (WGS) entry which is preliminary data.</text>
</comment>
<evidence type="ECO:0000313" key="3">
    <source>
        <dbReference type="Proteomes" id="UP001300692"/>
    </source>
</evidence>